<dbReference type="GO" id="GO:0003917">
    <property type="term" value="F:DNA topoisomerase type I (single strand cut, ATP-independent) activity"/>
    <property type="evidence" value="ECO:0007669"/>
    <property type="project" value="UniProtKB-EC"/>
</dbReference>
<gene>
    <name evidence="13" type="ORF">SAMN04487884_12358</name>
</gene>
<dbReference type="InterPro" id="IPR003602">
    <property type="entry name" value="Topo_IA_DNA-bd_dom"/>
</dbReference>
<dbReference type="InterPro" id="IPR023405">
    <property type="entry name" value="Topo_IA_core_domain"/>
</dbReference>
<dbReference type="GO" id="GO:0003677">
    <property type="term" value="F:DNA binding"/>
    <property type="evidence" value="ECO:0007669"/>
    <property type="project" value="UniProtKB-KW"/>
</dbReference>
<dbReference type="InterPro" id="IPR013824">
    <property type="entry name" value="Topo_IA_cen_sub1"/>
</dbReference>
<dbReference type="GO" id="GO:0006265">
    <property type="term" value="P:DNA topological change"/>
    <property type="evidence" value="ECO:0007669"/>
    <property type="project" value="InterPro"/>
</dbReference>
<dbReference type="Pfam" id="PF01131">
    <property type="entry name" value="Topoisom_bac"/>
    <property type="match status" value="1"/>
</dbReference>
<dbReference type="PANTHER" id="PTHR11390:SF21">
    <property type="entry name" value="DNA TOPOISOMERASE 3-ALPHA"/>
    <property type="match status" value="1"/>
</dbReference>
<evidence type="ECO:0000256" key="7">
    <source>
        <dbReference type="ARBA" id="ARBA00030003"/>
    </source>
</evidence>
<evidence type="ECO:0000256" key="1">
    <source>
        <dbReference type="ARBA" id="ARBA00000213"/>
    </source>
</evidence>
<keyword evidence="4" id="KW-0799">Topoisomerase</keyword>
<dbReference type="SMART" id="SM00437">
    <property type="entry name" value="TOP1Ac"/>
    <property type="match status" value="1"/>
</dbReference>
<dbReference type="EMBL" id="FOGJ01000023">
    <property type="protein sequence ID" value="SES21530.1"/>
    <property type="molecule type" value="Genomic_DNA"/>
</dbReference>
<dbReference type="GO" id="GO:0043597">
    <property type="term" value="C:cytoplasmic replication fork"/>
    <property type="evidence" value="ECO:0007669"/>
    <property type="project" value="TreeGrafter"/>
</dbReference>
<evidence type="ECO:0000313" key="13">
    <source>
        <dbReference type="EMBL" id="SES21530.1"/>
    </source>
</evidence>
<dbReference type="EC" id="5.6.2.1" evidence="3"/>
<dbReference type="InterPro" id="IPR013497">
    <property type="entry name" value="Topo_IA_cen"/>
</dbReference>
<dbReference type="CDD" id="cd03362">
    <property type="entry name" value="TOPRIM_TopoIA_TopoIII"/>
    <property type="match status" value="1"/>
</dbReference>
<dbReference type="InterPro" id="IPR013825">
    <property type="entry name" value="Topo_IA_cen_sub2"/>
</dbReference>
<evidence type="ECO:0000256" key="8">
    <source>
        <dbReference type="ARBA" id="ARBA00031985"/>
    </source>
</evidence>
<dbReference type="Pfam" id="PF01751">
    <property type="entry name" value="Toprim"/>
    <property type="match status" value="1"/>
</dbReference>
<dbReference type="SUPFAM" id="SSF56712">
    <property type="entry name" value="Prokaryotic type I DNA topoisomerase"/>
    <property type="match status" value="1"/>
</dbReference>
<dbReference type="InterPro" id="IPR000380">
    <property type="entry name" value="Topo_IA"/>
</dbReference>
<dbReference type="PANTHER" id="PTHR11390">
    <property type="entry name" value="PROKARYOTIC DNA TOPOISOMERASE"/>
    <property type="match status" value="1"/>
</dbReference>
<evidence type="ECO:0000256" key="10">
    <source>
        <dbReference type="ARBA" id="ARBA00032877"/>
    </source>
</evidence>
<comment type="similarity">
    <text evidence="2">Belongs to the type IA topoisomerase family.</text>
</comment>
<accession>A0A1H9VIC2</accession>
<evidence type="ECO:0000259" key="12">
    <source>
        <dbReference type="PROSITE" id="PS52039"/>
    </source>
</evidence>
<dbReference type="RefSeq" id="WP_074757712.1">
    <property type="nucleotide sequence ID" value="NZ_FOGJ01000023.1"/>
</dbReference>
<dbReference type="Proteomes" id="UP000182584">
    <property type="component" value="Unassembled WGS sequence"/>
</dbReference>
<comment type="catalytic activity">
    <reaction evidence="1">
        <text>ATP-independent breakage of single-stranded DNA, followed by passage and rejoining.</text>
        <dbReference type="EC" id="5.6.2.1"/>
    </reaction>
</comment>
<feature type="domain" description="Topo IA-type catalytic" evidence="12">
    <location>
        <begin position="162"/>
        <end position="591"/>
    </location>
</feature>
<dbReference type="Gene3D" id="2.70.20.10">
    <property type="entry name" value="Topoisomerase I, domain 3"/>
    <property type="match status" value="1"/>
</dbReference>
<keyword evidence="5" id="KW-0238">DNA-binding</keyword>
<keyword evidence="6 13" id="KW-0413">Isomerase</keyword>
<dbReference type="PRINTS" id="PR00417">
    <property type="entry name" value="PRTPISMRASEI"/>
</dbReference>
<dbReference type="InterPro" id="IPR023406">
    <property type="entry name" value="Topo_IA_AS"/>
</dbReference>
<dbReference type="Gene3D" id="1.10.290.10">
    <property type="entry name" value="Topoisomerase I, domain 4"/>
    <property type="match status" value="1"/>
</dbReference>
<evidence type="ECO:0000256" key="6">
    <source>
        <dbReference type="ARBA" id="ARBA00023235"/>
    </source>
</evidence>
<dbReference type="InterPro" id="IPR013826">
    <property type="entry name" value="Topo_IA_cen_sub3"/>
</dbReference>
<evidence type="ECO:0000256" key="9">
    <source>
        <dbReference type="ARBA" id="ARBA00032235"/>
    </source>
</evidence>
<evidence type="ECO:0000256" key="3">
    <source>
        <dbReference type="ARBA" id="ARBA00012891"/>
    </source>
</evidence>
<feature type="domain" description="Toprim" evidence="11">
    <location>
        <begin position="2"/>
        <end position="156"/>
    </location>
</feature>
<dbReference type="PROSITE" id="PS52039">
    <property type="entry name" value="TOPO_IA_2"/>
    <property type="match status" value="1"/>
</dbReference>
<evidence type="ECO:0000256" key="2">
    <source>
        <dbReference type="ARBA" id="ARBA00009446"/>
    </source>
</evidence>
<proteinExistence type="inferred from homology"/>
<dbReference type="Gene3D" id="1.10.460.10">
    <property type="entry name" value="Topoisomerase I, domain 2"/>
    <property type="match status" value="1"/>
</dbReference>
<dbReference type="AlphaFoldDB" id="A0A1H9VIC2"/>
<dbReference type="OrthoDB" id="9803554at2"/>
<evidence type="ECO:0000259" key="11">
    <source>
        <dbReference type="PROSITE" id="PS50880"/>
    </source>
</evidence>
<dbReference type="SMART" id="SM00436">
    <property type="entry name" value="TOP1Bc"/>
    <property type="match status" value="1"/>
</dbReference>
<dbReference type="PROSITE" id="PS00396">
    <property type="entry name" value="TOPO_IA_1"/>
    <property type="match status" value="1"/>
</dbReference>
<protein>
    <recommendedName>
        <fullName evidence="3">DNA topoisomerase</fullName>
        <ecNumber evidence="3">5.6.2.1</ecNumber>
    </recommendedName>
    <alternativeName>
        <fullName evidence="10">Omega-protein</fullName>
    </alternativeName>
    <alternativeName>
        <fullName evidence="9">Relaxing enzyme</fullName>
    </alternativeName>
    <alternativeName>
        <fullName evidence="7">Swivelase</fullName>
    </alternativeName>
    <alternativeName>
        <fullName evidence="8">Untwisting enzyme</fullName>
    </alternativeName>
</protein>
<dbReference type="InterPro" id="IPR006171">
    <property type="entry name" value="TOPRIM_dom"/>
</dbReference>
<organism evidence="13 14">
    <name type="scientific">Butyrivibrio fibrisolvens</name>
    <dbReference type="NCBI Taxonomy" id="831"/>
    <lineage>
        <taxon>Bacteria</taxon>
        <taxon>Bacillati</taxon>
        <taxon>Bacillota</taxon>
        <taxon>Clostridia</taxon>
        <taxon>Lachnospirales</taxon>
        <taxon>Lachnospiraceae</taxon>
        <taxon>Butyrivibrio</taxon>
    </lineage>
</organism>
<evidence type="ECO:0000313" key="14">
    <source>
        <dbReference type="Proteomes" id="UP000182584"/>
    </source>
</evidence>
<dbReference type="SMART" id="SM00493">
    <property type="entry name" value="TOPRIM"/>
    <property type="match status" value="1"/>
</dbReference>
<evidence type="ECO:0000256" key="5">
    <source>
        <dbReference type="ARBA" id="ARBA00023125"/>
    </source>
</evidence>
<dbReference type="PROSITE" id="PS50880">
    <property type="entry name" value="TOPRIM"/>
    <property type="match status" value="1"/>
</dbReference>
<dbReference type="GO" id="GO:0006310">
    <property type="term" value="P:DNA recombination"/>
    <property type="evidence" value="ECO:0007669"/>
    <property type="project" value="TreeGrafter"/>
</dbReference>
<dbReference type="GO" id="GO:0006281">
    <property type="term" value="P:DNA repair"/>
    <property type="evidence" value="ECO:0007669"/>
    <property type="project" value="TreeGrafter"/>
</dbReference>
<dbReference type="InterPro" id="IPR034144">
    <property type="entry name" value="TOPRIM_TopoIII"/>
</dbReference>
<dbReference type="InterPro" id="IPR003601">
    <property type="entry name" value="Topo_IA_2"/>
</dbReference>
<sequence>MSSLIIAEKPSLGRTIAAALGVNDKKDGYMEGNGYIVSWCFGHLWTLKDLEMYLDPSFKHGDKAKWTLDNLPFYPDNWNFQYFIADTGNRKQDKILYQLMTRTDVDTIYSAGDADREGEVIIRNELVQHRITGKRILRLWLPALTPEAIRAAVKEAKDDREYDGYDKAGRTRAYVDWLFGINLSRYATLKTGVKLNIGRCMCPIIEKIVNRDDEIANFVPQKYIAVESGSEESPFILKTKYRFELKDIDMARDISDKYNVAGAVVTDITTKISKVKAPRLFSQSDLQSYVCKKNKKMSPQNVLDIVQSLYEKGYVTYPRTSSNFLAESESEKAGVIIKTLTEQGNTGLVNKPGNKNIYDDSKVESHSALTPTEKIPTDLSSSESEVYEAIKNRFCAVFCEEDYLINKTTIEITCADEAFNVQGNIMVQPGWTVFEAPTKKEKILPSVNKGDKIAVNFAPVEKETTPPKRYTVESLNAWMKAPMRSEENLNKKIYSDDEWKDILADATICTEATRAATLDKCIKEKYITLKDGTYSSLEKGHLLVDVMRQLHIDLSPAKTVELQRQMHEVQLCKLLPAKILEETKEIINGVFNYNPDVDSRYSVSAKESSSIGTCPRCGAPVYEGKNNYYCSKGKECGFALWKTSKLLESMKVSITPTRAQKILADRRVFVKGLYSKKKDAKFDAFITYEDTGKFINYKLDFSK</sequence>
<name>A0A1H9VIC2_BUTFI</name>
<evidence type="ECO:0000256" key="4">
    <source>
        <dbReference type="ARBA" id="ARBA00023029"/>
    </source>
</evidence>
<dbReference type="Gene3D" id="3.40.50.140">
    <property type="match status" value="1"/>
</dbReference>
<reference evidence="13 14" key="1">
    <citation type="submission" date="2016-10" db="EMBL/GenBank/DDBJ databases">
        <authorList>
            <person name="de Groot N.N."/>
        </authorList>
    </citation>
    <scope>NUCLEOTIDE SEQUENCE [LARGE SCALE GENOMIC DNA]</scope>
    <source>
        <strain evidence="13 14">AR40</strain>
    </source>
</reference>